<reference evidence="3 4" key="1">
    <citation type="submission" date="2019-02" db="EMBL/GenBank/DDBJ databases">
        <title>Deep-cultivation of Planctomycetes and their phenomic and genomic characterization uncovers novel biology.</title>
        <authorList>
            <person name="Wiegand S."/>
            <person name="Jogler M."/>
            <person name="Boedeker C."/>
            <person name="Pinto D."/>
            <person name="Vollmers J."/>
            <person name="Rivas-Marin E."/>
            <person name="Kohn T."/>
            <person name="Peeters S.H."/>
            <person name="Heuer A."/>
            <person name="Rast P."/>
            <person name="Oberbeckmann S."/>
            <person name="Bunk B."/>
            <person name="Jeske O."/>
            <person name="Meyerdierks A."/>
            <person name="Storesund J.E."/>
            <person name="Kallscheuer N."/>
            <person name="Luecker S."/>
            <person name="Lage O.M."/>
            <person name="Pohl T."/>
            <person name="Merkel B.J."/>
            <person name="Hornburger P."/>
            <person name="Mueller R.-W."/>
            <person name="Bruemmer F."/>
            <person name="Labrenz M."/>
            <person name="Spormann A.M."/>
            <person name="Op Den Camp H."/>
            <person name="Overmann J."/>
            <person name="Amann R."/>
            <person name="Jetten M.S.M."/>
            <person name="Mascher T."/>
            <person name="Medema M.H."/>
            <person name="Devos D.P."/>
            <person name="Kaster A.-K."/>
            <person name="Ovreas L."/>
            <person name="Rohde M."/>
            <person name="Galperin M.Y."/>
            <person name="Jogler C."/>
        </authorList>
    </citation>
    <scope>NUCLEOTIDE SEQUENCE [LARGE SCALE GENOMIC DNA]</scope>
    <source>
        <strain evidence="3 4">Pla52o</strain>
    </source>
</reference>
<evidence type="ECO:0000256" key="1">
    <source>
        <dbReference type="SAM" id="MobiDB-lite"/>
    </source>
</evidence>
<feature type="compositionally biased region" description="Low complexity" evidence="1">
    <location>
        <begin position="123"/>
        <end position="139"/>
    </location>
</feature>
<accession>A0A5C6CQ05</accession>
<organism evidence="3 4">
    <name type="scientific">Novipirellula galeiformis</name>
    <dbReference type="NCBI Taxonomy" id="2528004"/>
    <lineage>
        <taxon>Bacteria</taxon>
        <taxon>Pseudomonadati</taxon>
        <taxon>Planctomycetota</taxon>
        <taxon>Planctomycetia</taxon>
        <taxon>Pirellulales</taxon>
        <taxon>Pirellulaceae</taxon>
        <taxon>Novipirellula</taxon>
    </lineage>
</organism>
<keyword evidence="4" id="KW-1185">Reference proteome</keyword>
<evidence type="ECO:0000313" key="4">
    <source>
        <dbReference type="Proteomes" id="UP000316304"/>
    </source>
</evidence>
<protein>
    <submittedName>
        <fullName evidence="3">Uncharacterized protein</fullName>
    </submittedName>
</protein>
<evidence type="ECO:0000313" key="3">
    <source>
        <dbReference type="EMBL" id="TWU26562.1"/>
    </source>
</evidence>
<name>A0A5C6CQ05_9BACT</name>
<keyword evidence="2" id="KW-1133">Transmembrane helix</keyword>
<evidence type="ECO:0000256" key="2">
    <source>
        <dbReference type="SAM" id="Phobius"/>
    </source>
</evidence>
<keyword evidence="2" id="KW-0812">Transmembrane</keyword>
<sequence length="167" mass="18047">MFAERANRSARTRRSVKLRQRRQRSTYDWTVADKIQCPLPALGSALALALRSTLTLGSALALALRSALTLGSALALALRSALTLGSTLALALRSALTLGSTLALALALRPALALGSTLALRPTSTSRSRATMASRSSRPSPRRKLTRCNSILKSFQFELFHRIDFRA</sequence>
<proteinExistence type="predicted"/>
<feature type="region of interest" description="Disordered" evidence="1">
    <location>
        <begin position="123"/>
        <end position="143"/>
    </location>
</feature>
<keyword evidence="2" id="KW-0472">Membrane</keyword>
<comment type="caution">
    <text evidence="3">The sequence shown here is derived from an EMBL/GenBank/DDBJ whole genome shotgun (WGS) entry which is preliminary data.</text>
</comment>
<dbReference type="EMBL" id="SJPT01000001">
    <property type="protein sequence ID" value="TWU26562.1"/>
    <property type="molecule type" value="Genomic_DNA"/>
</dbReference>
<gene>
    <name evidence="3" type="ORF">Pla52o_04150</name>
</gene>
<dbReference type="AlphaFoldDB" id="A0A5C6CQ05"/>
<feature type="transmembrane region" description="Helical" evidence="2">
    <location>
        <begin position="102"/>
        <end position="120"/>
    </location>
</feature>
<dbReference type="Proteomes" id="UP000316304">
    <property type="component" value="Unassembled WGS sequence"/>
</dbReference>